<dbReference type="AlphaFoldDB" id="A0A2N4T305"/>
<comment type="subcellular location">
    <subcellularLocation>
        <location evidence="2">Cytoplasm</location>
    </subcellularLocation>
</comment>
<name>A0A2N4T305_9MICC</name>
<comment type="subunit">
    <text evidence="2">Interacts with ribosomal protein uL14 (rplN).</text>
</comment>
<keyword evidence="2" id="KW-0678">Repressor</keyword>
<dbReference type="InterPro" id="IPR043519">
    <property type="entry name" value="NT_sf"/>
</dbReference>
<evidence type="ECO:0000256" key="2">
    <source>
        <dbReference type="HAMAP-Rule" id="MF_01477"/>
    </source>
</evidence>
<proteinExistence type="inferred from homology"/>
<feature type="compositionally biased region" description="Low complexity" evidence="3">
    <location>
        <begin position="125"/>
        <end position="135"/>
    </location>
</feature>
<organism evidence="4 5">
    <name type="scientific">Kocuria flava</name>
    <dbReference type="NCBI Taxonomy" id="446860"/>
    <lineage>
        <taxon>Bacteria</taxon>
        <taxon>Bacillati</taxon>
        <taxon>Actinomycetota</taxon>
        <taxon>Actinomycetes</taxon>
        <taxon>Micrococcales</taxon>
        <taxon>Micrococcaceae</taxon>
        <taxon>Kocuria</taxon>
    </lineage>
</organism>
<feature type="region of interest" description="Disordered" evidence="3">
    <location>
        <begin position="125"/>
        <end position="153"/>
    </location>
</feature>
<comment type="function">
    <text evidence="2">Functions as a ribosomal silencing factor. Interacts with ribosomal protein uL14 (rplN), blocking formation of intersubunit bridge B8. Prevents association of the 30S and 50S ribosomal subunits and the formation of functional ribosomes, thus repressing translation.</text>
</comment>
<protein>
    <recommendedName>
        <fullName evidence="2">Ribosomal silencing factor RsfS</fullName>
    </recommendedName>
</protein>
<dbReference type="RefSeq" id="WP_101852185.1">
    <property type="nucleotide sequence ID" value="NZ_LOMZ01000001.1"/>
</dbReference>
<comment type="similarity">
    <text evidence="1 2">Belongs to the Iojap/RsfS family.</text>
</comment>
<keyword evidence="2" id="KW-0810">Translation regulation</keyword>
<evidence type="ECO:0000313" key="5">
    <source>
        <dbReference type="Proteomes" id="UP000234632"/>
    </source>
</evidence>
<accession>A0A2N4T305</accession>
<evidence type="ECO:0000313" key="4">
    <source>
        <dbReference type="EMBL" id="PLC12614.1"/>
    </source>
</evidence>
<dbReference type="GO" id="GO:0005737">
    <property type="term" value="C:cytoplasm"/>
    <property type="evidence" value="ECO:0007669"/>
    <property type="project" value="UniProtKB-SubCell"/>
</dbReference>
<dbReference type="PANTHER" id="PTHR21043">
    <property type="entry name" value="IOJAP SUPERFAMILY ORTHOLOG"/>
    <property type="match status" value="1"/>
</dbReference>
<dbReference type="EMBL" id="LOMZ01000001">
    <property type="protein sequence ID" value="PLC12614.1"/>
    <property type="molecule type" value="Genomic_DNA"/>
</dbReference>
<comment type="caution">
    <text evidence="4">The sequence shown here is derived from an EMBL/GenBank/DDBJ whole genome shotgun (WGS) entry which is preliminary data.</text>
</comment>
<gene>
    <name evidence="2" type="primary">rsfS</name>
    <name evidence="4" type="ORF">AUQ48_10800</name>
</gene>
<dbReference type="SUPFAM" id="SSF81301">
    <property type="entry name" value="Nucleotidyltransferase"/>
    <property type="match status" value="1"/>
</dbReference>
<evidence type="ECO:0000256" key="3">
    <source>
        <dbReference type="SAM" id="MobiDB-lite"/>
    </source>
</evidence>
<evidence type="ECO:0000256" key="1">
    <source>
        <dbReference type="ARBA" id="ARBA00010574"/>
    </source>
</evidence>
<sequence length="153" mass="16229">MTVNDLSLSILRVAASAADAKQAHDIVALDVSDALGITDAFLVASASNERLVNAVVDEIEEKLIEQLDLRPLRREGRSEGRWVLLDYGDVVIHVQHDEDRAFYALERLWRDSPVVDLGLPASRGATAAGPDGAGAEVRGATGPADLHGPGTPA</sequence>
<dbReference type="FunFam" id="3.30.460.10:FF:000008">
    <property type="entry name" value="Ribosomal silencing factor RsfS"/>
    <property type="match status" value="1"/>
</dbReference>
<dbReference type="Gene3D" id="3.30.460.10">
    <property type="entry name" value="Beta Polymerase, domain 2"/>
    <property type="match status" value="1"/>
</dbReference>
<dbReference type="PANTHER" id="PTHR21043:SF0">
    <property type="entry name" value="MITOCHONDRIAL ASSEMBLY OF RIBOSOMAL LARGE SUBUNIT PROTEIN 1"/>
    <property type="match status" value="1"/>
</dbReference>
<dbReference type="HAMAP" id="MF_01477">
    <property type="entry name" value="Iojap_RsfS"/>
    <property type="match status" value="1"/>
</dbReference>
<keyword evidence="2" id="KW-0963">Cytoplasm</keyword>
<dbReference type="InterPro" id="IPR004394">
    <property type="entry name" value="Iojap/RsfS/C7orf30"/>
</dbReference>
<dbReference type="GO" id="GO:0043023">
    <property type="term" value="F:ribosomal large subunit binding"/>
    <property type="evidence" value="ECO:0007669"/>
    <property type="project" value="TreeGrafter"/>
</dbReference>
<dbReference type="GO" id="GO:0042256">
    <property type="term" value="P:cytosolic ribosome assembly"/>
    <property type="evidence" value="ECO:0007669"/>
    <property type="project" value="UniProtKB-UniRule"/>
</dbReference>
<dbReference type="NCBIfam" id="TIGR00090">
    <property type="entry name" value="rsfS_iojap_ybeB"/>
    <property type="match status" value="1"/>
</dbReference>
<dbReference type="GO" id="GO:0090071">
    <property type="term" value="P:negative regulation of ribosome biogenesis"/>
    <property type="evidence" value="ECO:0007669"/>
    <property type="project" value="UniProtKB-UniRule"/>
</dbReference>
<reference evidence="4 5" key="1">
    <citation type="submission" date="2015-12" db="EMBL/GenBank/DDBJ databases">
        <authorList>
            <person name="Shamseldin A."/>
            <person name="Moawad H."/>
            <person name="Abd El-Rahim W.M."/>
            <person name="Sadowsky M.J."/>
        </authorList>
    </citation>
    <scope>NUCLEOTIDE SEQUENCE [LARGE SCALE GENOMIC DNA]</scope>
    <source>
        <strain evidence="4 5">S43</strain>
    </source>
</reference>
<dbReference type="Pfam" id="PF02410">
    <property type="entry name" value="RsfS"/>
    <property type="match status" value="1"/>
</dbReference>
<dbReference type="GO" id="GO:0017148">
    <property type="term" value="P:negative regulation of translation"/>
    <property type="evidence" value="ECO:0007669"/>
    <property type="project" value="UniProtKB-UniRule"/>
</dbReference>
<dbReference type="Proteomes" id="UP000234632">
    <property type="component" value="Unassembled WGS sequence"/>
</dbReference>